<dbReference type="InterPro" id="IPR053145">
    <property type="entry name" value="AB_hydrolase_Est10"/>
</dbReference>
<dbReference type="Proteomes" id="UP000233293">
    <property type="component" value="Unassembled WGS sequence"/>
</dbReference>
<dbReference type="SUPFAM" id="SSF53474">
    <property type="entry name" value="alpha/beta-Hydrolases"/>
    <property type="match status" value="1"/>
</dbReference>
<sequence>MPSERVEFPGAHHVMLAARLDMPEAKPRAYALFAHCFTCSKDVFAASRICSELTENGIAVLRFDFTGLGASEGDFANTNFSSNIADLVAAAEWLAREREPAKVLIGHSLGGAAVLAAAGLVDSVRAVVTIAAPADPAHVTKMFADQREEIDTFGEAEVHLVGRPFRIRKQFLDDIESHRLEAQISGLRRALLVFHSPHDATVGIENAARIFAAAKHPKSFISLDDADHLLTRKEDAVYVARVIAAWTSRYL</sequence>
<evidence type="ECO:0000313" key="3">
    <source>
        <dbReference type="Proteomes" id="UP000233293"/>
    </source>
</evidence>
<dbReference type="EMBL" id="PIUM01000014">
    <property type="protein sequence ID" value="PKU24115.1"/>
    <property type="molecule type" value="Genomic_DNA"/>
</dbReference>
<protein>
    <submittedName>
        <fullName evidence="2">Osmotically inducible protein OsmC</fullName>
    </submittedName>
</protein>
<reference evidence="3" key="1">
    <citation type="submission" date="2017-12" db="EMBL/GenBank/DDBJ databases">
        <title>Draft genome sequence of Telmatospirillum siberiense 26-4b1T, an acidotolerant peatland alphaproteobacterium potentially involved in sulfur cycling.</title>
        <authorList>
            <person name="Hausmann B."/>
            <person name="Pjevac P."/>
            <person name="Schreck K."/>
            <person name="Herbold C.W."/>
            <person name="Daims H."/>
            <person name="Wagner M."/>
            <person name="Pester M."/>
            <person name="Loy A."/>
        </authorList>
    </citation>
    <scope>NUCLEOTIDE SEQUENCE [LARGE SCALE GENOMIC DNA]</scope>
    <source>
        <strain evidence="3">26-4b1</strain>
    </source>
</reference>
<dbReference type="PANTHER" id="PTHR43265:SF1">
    <property type="entry name" value="ESTERASE ESTD"/>
    <property type="match status" value="1"/>
</dbReference>
<evidence type="ECO:0000313" key="2">
    <source>
        <dbReference type="EMBL" id="PKU24115.1"/>
    </source>
</evidence>
<comment type="caution">
    <text evidence="2">The sequence shown here is derived from an EMBL/GenBank/DDBJ whole genome shotgun (WGS) entry which is preliminary data.</text>
</comment>
<dbReference type="OrthoDB" id="9789573at2"/>
<dbReference type="Pfam" id="PF12697">
    <property type="entry name" value="Abhydrolase_6"/>
    <property type="match status" value="1"/>
</dbReference>
<accession>A0A2N3PUN8</accession>
<gene>
    <name evidence="2" type="ORF">CWS72_13550</name>
</gene>
<dbReference type="FunFam" id="3.40.50.1820:FF:000487">
    <property type="entry name" value="Dienelactone hydrolase"/>
    <property type="match status" value="1"/>
</dbReference>
<dbReference type="AlphaFoldDB" id="A0A2N3PUN8"/>
<proteinExistence type="predicted"/>
<dbReference type="InterPro" id="IPR029058">
    <property type="entry name" value="AB_hydrolase_fold"/>
</dbReference>
<keyword evidence="3" id="KW-1185">Reference proteome</keyword>
<organism evidence="2 3">
    <name type="scientific">Telmatospirillum siberiense</name>
    <dbReference type="NCBI Taxonomy" id="382514"/>
    <lineage>
        <taxon>Bacteria</taxon>
        <taxon>Pseudomonadati</taxon>
        <taxon>Pseudomonadota</taxon>
        <taxon>Alphaproteobacteria</taxon>
        <taxon>Rhodospirillales</taxon>
        <taxon>Rhodospirillaceae</taxon>
        <taxon>Telmatospirillum</taxon>
    </lineage>
</organism>
<dbReference type="PANTHER" id="PTHR43265">
    <property type="entry name" value="ESTERASE ESTD"/>
    <property type="match status" value="1"/>
</dbReference>
<dbReference type="Gene3D" id="3.40.50.1820">
    <property type="entry name" value="alpha/beta hydrolase"/>
    <property type="match status" value="1"/>
</dbReference>
<dbReference type="GO" id="GO:0052689">
    <property type="term" value="F:carboxylic ester hydrolase activity"/>
    <property type="evidence" value="ECO:0007669"/>
    <property type="project" value="TreeGrafter"/>
</dbReference>
<evidence type="ECO:0000259" key="1">
    <source>
        <dbReference type="Pfam" id="PF12697"/>
    </source>
</evidence>
<name>A0A2N3PUN8_9PROT</name>
<dbReference type="InterPro" id="IPR000073">
    <property type="entry name" value="AB_hydrolase_1"/>
</dbReference>
<feature type="domain" description="AB hydrolase-1" evidence="1">
    <location>
        <begin position="32"/>
        <end position="232"/>
    </location>
</feature>